<evidence type="ECO:0000313" key="1">
    <source>
        <dbReference type="EMBL" id="CAL8139376.1"/>
    </source>
</evidence>
<dbReference type="Proteomes" id="UP001642540">
    <property type="component" value="Unassembled WGS sequence"/>
</dbReference>
<comment type="caution">
    <text evidence="1">The sequence shown here is derived from an EMBL/GenBank/DDBJ whole genome shotgun (WGS) entry which is preliminary data.</text>
</comment>
<dbReference type="EMBL" id="CAXLJM020000125">
    <property type="protein sequence ID" value="CAL8139376.1"/>
    <property type="molecule type" value="Genomic_DNA"/>
</dbReference>
<reference evidence="1 2" key="1">
    <citation type="submission" date="2024-08" db="EMBL/GenBank/DDBJ databases">
        <authorList>
            <person name="Cucini C."/>
            <person name="Frati F."/>
        </authorList>
    </citation>
    <scope>NUCLEOTIDE SEQUENCE [LARGE SCALE GENOMIC DNA]</scope>
</reference>
<name>A0ABP1RZD3_9HEXA</name>
<protein>
    <submittedName>
        <fullName evidence="1">Uncharacterized protein</fullName>
    </submittedName>
</protein>
<accession>A0ABP1RZD3</accession>
<organism evidence="1 2">
    <name type="scientific">Orchesella dallaii</name>
    <dbReference type="NCBI Taxonomy" id="48710"/>
    <lineage>
        <taxon>Eukaryota</taxon>
        <taxon>Metazoa</taxon>
        <taxon>Ecdysozoa</taxon>
        <taxon>Arthropoda</taxon>
        <taxon>Hexapoda</taxon>
        <taxon>Collembola</taxon>
        <taxon>Entomobryomorpha</taxon>
        <taxon>Entomobryoidea</taxon>
        <taxon>Orchesellidae</taxon>
        <taxon>Orchesellinae</taxon>
        <taxon>Orchesella</taxon>
    </lineage>
</organism>
<proteinExistence type="predicted"/>
<sequence length="62" mass="7397">MPNFIFNLMEIHGVGFLIFMWTVDYMIERYVFGQPAQPQPQPRRVWAQGEILRFPIGSRRRG</sequence>
<evidence type="ECO:0000313" key="2">
    <source>
        <dbReference type="Proteomes" id="UP001642540"/>
    </source>
</evidence>
<gene>
    <name evidence="1" type="ORF">ODALV1_LOCUS27809</name>
</gene>
<keyword evidence="2" id="KW-1185">Reference proteome</keyword>